<evidence type="ECO:0000313" key="4">
    <source>
        <dbReference type="Proteomes" id="UP001255416"/>
    </source>
</evidence>
<accession>A0ABU3VA72</accession>
<feature type="domain" description="NADP-dependent oxidoreductase" evidence="2">
    <location>
        <begin position="15"/>
        <end position="311"/>
    </location>
</feature>
<reference evidence="4" key="1">
    <citation type="submission" date="2023-05" db="EMBL/GenBank/DDBJ databases">
        <title>Sedimentitalea sp. nov. JM2-8.</title>
        <authorList>
            <person name="Huang J."/>
        </authorList>
    </citation>
    <scope>NUCLEOTIDE SEQUENCE [LARGE SCALE GENOMIC DNA]</scope>
    <source>
        <strain evidence="4">KHS03</strain>
    </source>
</reference>
<sequence length="334" mass="35835">MQGCTLGKNGPALSAIGIGAMSFADFYGPTDERESHAIMDAALEFGISHLDTSNIYGMGKSENSIGSFLAARGSGMRERFTIATKAGIARDRDTGRPIFDNSPEHLTQEIEASLKRLGVEAVDLFYVHRRDSRIDIEDVTETLAGLVKAGKTRAIGFSEIAPSSLRRASAIHPIAAVQSEYSLSTRFPELGLVQTCAELGATLVAFSPVGRGLLTDRPHRADAIAGMPFLKTNPRFIEPNLSTNIDATAPFRALAAEMGTSAAALAIAWLLTRGEHVLPIPGTRSVAHLKELAAGADLYLSEEDLARIDAVLPVGWAHGDRYSDAQWIGPERYC</sequence>
<dbReference type="InterPro" id="IPR050791">
    <property type="entry name" value="Aldo-Keto_reductase"/>
</dbReference>
<dbReference type="Gene3D" id="3.20.20.100">
    <property type="entry name" value="NADP-dependent oxidoreductase domain"/>
    <property type="match status" value="1"/>
</dbReference>
<keyword evidence="1" id="KW-0560">Oxidoreductase</keyword>
<evidence type="ECO:0000256" key="1">
    <source>
        <dbReference type="ARBA" id="ARBA00023002"/>
    </source>
</evidence>
<dbReference type="Pfam" id="PF00248">
    <property type="entry name" value="Aldo_ket_red"/>
    <property type="match status" value="1"/>
</dbReference>
<dbReference type="PANTHER" id="PTHR43625:SF40">
    <property type="entry name" value="ALDO-KETO REDUCTASE YAKC [NADP(+)]"/>
    <property type="match status" value="1"/>
</dbReference>
<evidence type="ECO:0000259" key="2">
    <source>
        <dbReference type="Pfam" id="PF00248"/>
    </source>
</evidence>
<dbReference type="SUPFAM" id="SSF51430">
    <property type="entry name" value="NAD(P)-linked oxidoreductase"/>
    <property type="match status" value="1"/>
</dbReference>
<dbReference type="EMBL" id="JASMWN010000002">
    <property type="protein sequence ID" value="MDU9003078.1"/>
    <property type="molecule type" value="Genomic_DNA"/>
</dbReference>
<dbReference type="Proteomes" id="UP001255416">
    <property type="component" value="Unassembled WGS sequence"/>
</dbReference>
<dbReference type="InterPro" id="IPR023210">
    <property type="entry name" value="NADP_OxRdtase_dom"/>
</dbReference>
<gene>
    <name evidence="3" type="ORF">QO231_04310</name>
</gene>
<evidence type="ECO:0000313" key="3">
    <source>
        <dbReference type="EMBL" id="MDU9003078.1"/>
    </source>
</evidence>
<dbReference type="InterPro" id="IPR036812">
    <property type="entry name" value="NAD(P)_OxRdtase_dom_sf"/>
</dbReference>
<dbReference type="PANTHER" id="PTHR43625">
    <property type="entry name" value="AFLATOXIN B1 ALDEHYDE REDUCTASE"/>
    <property type="match status" value="1"/>
</dbReference>
<dbReference type="RefSeq" id="WP_316773658.1">
    <property type="nucleotide sequence ID" value="NZ_JASMWN010000002.1"/>
</dbReference>
<organism evidence="3 4">
    <name type="scientific">Sedimentitalea todarodis</name>
    <dbReference type="NCBI Taxonomy" id="1631240"/>
    <lineage>
        <taxon>Bacteria</taxon>
        <taxon>Pseudomonadati</taxon>
        <taxon>Pseudomonadota</taxon>
        <taxon>Alphaproteobacteria</taxon>
        <taxon>Rhodobacterales</taxon>
        <taxon>Paracoccaceae</taxon>
        <taxon>Sedimentitalea</taxon>
    </lineage>
</organism>
<name>A0ABU3VA72_9RHOB</name>
<comment type="caution">
    <text evidence="3">The sequence shown here is derived from an EMBL/GenBank/DDBJ whole genome shotgun (WGS) entry which is preliminary data.</text>
</comment>
<keyword evidence="4" id="KW-1185">Reference proteome</keyword>
<proteinExistence type="predicted"/>
<protein>
    <submittedName>
        <fullName evidence="3">Aldo/keto reductase</fullName>
    </submittedName>
</protein>